<proteinExistence type="predicted"/>
<protein>
    <submittedName>
        <fullName evidence="2">Uncharacterized protein</fullName>
    </submittedName>
</protein>
<sequence>MLFLQTYRNNLNKVSSTQCKVSKIAFPLFVTCILSDLAIKHCWYSPFVDKHFFVTPLLSSSSFVYFISSHSTCLPEIVFSNFRFYFSTFVFWKTSITTYFTIRYWLLLT</sequence>
<accession>A0A0A9ES59</accession>
<organism evidence="2">
    <name type="scientific">Arundo donax</name>
    <name type="common">Giant reed</name>
    <name type="synonym">Donax arundinaceus</name>
    <dbReference type="NCBI Taxonomy" id="35708"/>
    <lineage>
        <taxon>Eukaryota</taxon>
        <taxon>Viridiplantae</taxon>
        <taxon>Streptophyta</taxon>
        <taxon>Embryophyta</taxon>
        <taxon>Tracheophyta</taxon>
        <taxon>Spermatophyta</taxon>
        <taxon>Magnoliopsida</taxon>
        <taxon>Liliopsida</taxon>
        <taxon>Poales</taxon>
        <taxon>Poaceae</taxon>
        <taxon>PACMAD clade</taxon>
        <taxon>Arundinoideae</taxon>
        <taxon>Arundineae</taxon>
        <taxon>Arundo</taxon>
    </lineage>
</organism>
<evidence type="ECO:0000256" key="1">
    <source>
        <dbReference type="SAM" id="Phobius"/>
    </source>
</evidence>
<evidence type="ECO:0000313" key="2">
    <source>
        <dbReference type="EMBL" id="JAE00701.1"/>
    </source>
</evidence>
<reference evidence="2" key="2">
    <citation type="journal article" date="2015" name="Data Brief">
        <title>Shoot transcriptome of the giant reed, Arundo donax.</title>
        <authorList>
            <person name="Barrero R.A."/>
            <person name="Guerrero F.D."/>
            <person name="Moolhuijzen P."/>
            <person name="Goolsby J.A."/>
            <person name="Tidwell J."/>
            <person name="Bellgard S.E."/>
            <person name="Bellgard M.I."/>
        </authorList>
    </citation>
    <scope>NUCLEOTIDE SEQUENCE</scope>
    <source>
        <tissue evidence="2">Shoot tissue taken approximately 20 cm above the soil surface</tissue>
    </source>
</reference>
<reference evidence="2" key="1">
    <citation type="submission" date="2014-09" db="EMBL/GenBank/DDBJ databases">
        <authorList>
            <person name="Magalhaes I.L.F."/>
            <person name="Oliveira U."/>
            <person name="Santos F.R."/>
            <person name="Vidigal T.H.D.A."/>
            <person name="Brescovit A.D."/>
            <person name="Santos A.J."/>
        </authorList>
    </citation>
    <scope>NUCLEOTIDE SEQUENCE</scope>
    <source>
        <tissue evidence="2">Shoot tissue taken approximately 20 cm above the soil surface</tissue>
    </source>
</reference>
<keyword evidence="1" id="KW-0472">Membrane</keyword>
<feature type="transmembrane region" description="Helical" evidence="1">
    <location>
        <begin position="84"/>
        <end position="106"/>
    </location>
</feature>
<dbReference type="AlphaFoldDB" id="A0A0A9ES59"/>
<dbReference type="EMBL" id="GBRH01197195">
    <property type="protein sequence ID" value="JAE00701.1"/>
    <property type="molecule type" value="Transcribed_RNA"/>
</dbReference>
<name>A0A0A9ES59_ARUDO</name>
<keyword evidence="1" id="KW-0812">Transmembrane</keyword>
<keyword evidence="1" id="KW-1133">Transmembrane helix</keyword>
<feature type="transmembrane region" description="Helical" evidence="1">
    <location>
        <begin position="21"/>
        <end position="39"/>
    </location>
</feature>